<evidence type="ECO:0000256" key="3">
    <source>
        <dbReference type="ARBA" id="ARBA00023163"/>
    </source>
</evidence>
<reference evidence="5" key="1">
    <citation type="submission" date="2022-12" db="EMBL/GenBank/DDBJ databases">
        <title>Bacterial isolates from different developmental stages of Nematostella vectensis.</title>
        <authorList>
            <person name="Fraune S."/>
        </authorList>
    </citation>
    <scope>NUCLEOTIDE SEQUENCE</scope>
    <source>
        <strain evidence="5">G21630-S1</strain>
    </source>
</reference>
<dbReference type="Pfam" id="PF00392">
    <property type="entry name" value="GntR"/>
    <property type="match status" value="1"/>
</dbReference>
<keyword evidence="1" id="KW-0805">Transcription regulation</keyword>
<keyword evidence="2" id="KW-0238">DNA-binding</keyword>
<dbReference type="InterPro" id="IPR000524">
    <property type="entry name" value="Tscrpt_reg_HTH_GntR"/>
</dbReference>
<dbReference type="SMART" id="SM00895">
    <property type="entry name" value="FCD"/>
    <property type="match status" value="1"/>
</dbReference>
<protein>
    <submittedName>
        <fullName evidence="5">GntR family transcriptional regulator</fullName>
    </submittedName>
</protein>
<dbReference type="InterPro" id="IPR008920">
    <property type="entry name" value="TF_FadR/GntR_C"/>
</dbReference>
<dbReference type="SUPFAM" id="SSF48008">
    <property type="entry name" value="GntR ligand-binding domain-like"/>
    <property type="match status" value="1"/>
</dbReference>
<evidence type="ECO:0000313" key="5">
    <source>
        <dbReference type="EMBL" id="MCZ4282380.1"/>
    </source>
</evidence>
<gene>
    <name evidence="5" type="ORF">O4H49_16455</name>
</gene>
<dbReference type="InterPro" id="IPR011711">
    <property type="entry name" value="GntR_C"/>
</dbReference>
<name>A0ABT4LML7_9PROT</name>
<dbReference type="SMART" id="SM00345">
    <property type="entry name" value="HTH_GNTR"/>
    <property type="match status" value="1"/>
</dbReference>
<organism evidence="5 6">
    <name type="scientific">Kiloniella laminariae</name>
    <dbReference type="NCBI Taxonomy" id="454162"/>
    <lineage>
        <taxon>Bacteria</taxon>
        <taxon>Pseudomonadati</taxon>
        <taxon>Pseudomonadota</taxon>
        <taxon>Alphaproteobacteria</taxon>
        <taxon>Rhodospirillales</taxon>
        <taxon>Kiloniellaceae</taxon>
        <taxon>Kiloniella</taxon>
    </lineage>
</organism>
<evidence type="ECO:0000313" key="6">
    <source>
        <dbReference type="Proteomes" id="UP001069802"/>
    </source>
</evidence>
<sequence length="239" mass="27310">MNNTTEKPAGNLSDYAYAQIETAIIHGKLDFGEPLSENGLAQALKISRAPIRTALSELKIKGLVEIIPQSGCYVVNPSNESIEQLLEFRSLLETRALVLAMENNPEQLIENLSFLLEQMLDAFKHHDWKECQIKDAAFHRCLFDYAGNDFLSKSYDSLAPLVTALMFRFLRTQAEKNKSYADHGEILTLLKARRVTAAEKLLAKHIDRTKMTHANQSWPKGRSRRKDYSFRNYEEIFQS</sequence>
<dbReference type="Gene3D" id="1.20.120.530">
    <property type="entry name" value="GntR ligand-binding domain-like"/>
    <property type="match status" value="1"/>
</dbReference>
<dbReference type="PROSITE" id="PS50949">
    <property type="entry name" value="HTH_GNTR"/>
    <property type="match status" value="1"/>
</dbReference>
<evidence type="ECO:0000256" key="2">
    <source>
        <dbReference type="ARBA" id="ARBA00023125"/>
    </source>
</evidence>
<dbReference type="InterPro" id="IPR036390">
    <property type="entry name" value="WH_DNA-bd_sf"/>
</dbReference>
<keyword evidence="3" id="KW-0804">Transcription</keyword>
<dbReference type="InterPro" id="IPR036388">
    <property type="entry name" value="WH-like_DNA-bd_sf"/>
</dbReference>
<dbReference type="Pfam" id="PF07729">
    <property type="entry name" value="FCD"/>
    <property type="match status" value="1"/>
</dbReference>
<comment type="caution">
    <text evidence="5">The sequence shown here is derived from an EMBL/GenBank/DDBJ whole genome shotgun (WGS) entry which is preliminary data.</text>
</comment>
<dbReference type="RefSeq" id="WP_269424531.1">
    <property type="nucleotide sequence ID" value="NZ_JAPWGY010000007.1"/>
</dbReference>
<evidence type="ECO:0000259" key="4">
    <source>
        <dbReference type="PROSITE" id="PS50949"/>
    </source>
</evidence>
<evidence type="ECO:0000256" key="1">
    <source>
        <dbReference type="ARBA" id="ARBA00023015"/>
    </source>
</evidence>
<feature type="domain" description="HTH gntR-type" evidence="4">
    <location>
        <begin position="10"/>
        <end position="77"/>
    </location>
</feature>
<dbReference type="Gene3D" id="1.10.10.10">
    <property type="entry name" value="Winged helix-like DNA-binding domain superfamily/Winged helix DNA-binding domain"/>
    <property type="match status" value="1"/>
</dbReference>
<dbReference type="CDD" id="cd07377">
    <property type="entry name" value="WHTH_GntR"/>
    <property type="match status" value="1"/>
</dbReference>
<keyword evidence="6" id="KW-1185">Reference proteome</keyword>
<dbReference type="Proteomes" id="UP001069802">
    <property type="component" value="Unassembled WGS sequence"/>
</dbReference>
<dbReference type="EMBL" id="JAPWGY010000007">
    <property type="protein sequence ID" value="MCZ4282380.1"/>
    <property type="molecule type" value="Genomic_DNA"/>
</dbReference>
<accession>A0ABT4LML7</accession>
<dbReference type="SUPFAM" id="SSF46785">
    <property type="entry name" value="Winged helix' DNA-binding domain"/>
    <property type="match status" value="1"/>
</dbReference>
<proteinExistence type="predicted"/>
<dbReference type="PANTHER" id="PTHR43537">
    <property type="entry name" value="TRANSCRIPTIONAL REGULATOR, GNTR FAMILY"/>
    <property type="match status" value="1"/>
</dbReference>
<dbReference type="PANTHER" id="PTHR43537:SF24">
    <property type="entry name" value="GLUCONATE OPERON TRANSCRIPTIONAL REPRESSOR"/>
    <property type="match status" value="1"/>
</dbReference>